<dbReference type="Proteomes" id="UP000006591">
    <property type="component" value="Chromosome 5"/>
</dbReference>
<dbReference type="Gramene" id="ONIVA05G06780.1">
    <property type="protein sequence ID" value="ONIVA05G06780.1"/>
    <property type="gene ID" value="ONIVA05G06780"/>
</dbReference>
<reference evidence="1" key="1">
    <citation type="submission" date="2015-04" db="UniProtKB">
        <authorList>
            <consortium name="EnsemblPlants"/>
        </authorList>
    </citation>
    <scope>IDENTIFICATION</scope>
    <source>
        <strain evidence="1">SL10</strain>
    </source>
</reference>
<protein>
    <submittedName>
        <fullName evidence="1">Uncharacterized protein</fullName>
    </submittedName>
</protein>
<organism evidence="1">
    <name type="scientific">Oryza nivara</name>
    <name type="common">Indian wild rice</name>
    <name type="synonym">Oryza sativa f. spontanea</name>
    <dbReference type="NCBI Taxonomy" id="4536"/>
    <lineage>
        <taxon>Eukaryota</taxon>
        <taxon>Viridiplantae</taxon>
        <taxon>Streptophyta</taxon>
        <taxon>Embryophyta</taxon>
        <taxon>Tracheophyta</taxon>
        <taxon>Spermatophyta</taxon>
        <taxon>Magnoliopsida</taxon>
        <taxon>Liliopsida</taxon>
        <taxon>Poales</taxon>
        <taxon>Poaceae</taxon>
        <taxon>BOP clade</taxon>
        <taxon>Oryzoideae</taxon>
        <taxon>Oryzeae</taxon>
        <taxon>Oryzinae</taxon>
        <taxon>Oryza</taxon>
    </lineage>
</organism>
<evidence type="ECO:0000313" key="1">
    <source>
        <dbReference type="EnsemblPlants" id="ONIVA05G06780.1"/>
    </source>
</evidence>
<sequence length="107" mass="11851">MISPTPQHAILCFPLSHRPSPTPSQRRCADPRMHHLQIWRWLGFGLEWWLAAGRTRVRSGGAAAGAVAACARQQVAGGDARRQREIEDIKLVGALYLRDYSIFSATG</sequence>
<proteinExistence type="predicted"/>
<reference evidence="1" key="2">
    <citation type="submission" date="2018-04" db="EMBL/GenBank/DDBJ databases">
        <title>OnivRS2 (Oryza nivara Reference Sequence Version 2).</title>
        <authorList>
            <person name="Zhang J."/>
            <person name="Kudrna D."/>
            <person name="Lee S."/>
            <person name="Talag J."/>
            <person name="Rajasekar S."/>
            <person name="Welchert J."/>
            <person name="Hsing Y.-I."/>
            <person name="Wing R.A."/>
        </authorList>
    </citation>
    <scope>NUCLEOTIDE SEQUENCE [LARGE SCALE GENOMIC DNA]</scope>
    <source>
        <strain evidence="1">SL10</strain>
    </source>
</reference>
<dbReference type="OMA" id="HAILCFP"/>
<dbReference type="HOGENOM" id="CLU_175856_0_0_1"/>
<evidence type="ECO:0000313" key="2">
    <source>
        <dbReference type="Proteomes" id="UP000006591"/>
    </source>
</evidence>
<dbReference type="EnsemblPlants" id="ONIVA05G06780.1">
    <property type="protein sequence ID" value="ONIVA05G06780.1"/>
    <property type="gene ID" value="ONIVA05G06780"/>
</dbReference>
<name>A0A0E0HAQ4_ORYNI</name>
<dbReference type="AlphaFoldDB" id="A0A0E0HAQ4"/>
<keyword evidence="2" id="KW-1185">Reference proteome</keyword>
<accession>A0A0E0HAQ4</accession>